<name>A0A1G5JH54_9RHOB</name>
<dbReference type="PANTHER" id="PTHR33408:SF4">
    <property type="entry name" value="TRANSPOSASE DDE DOMAIN-CONTAINING PROTEIN"/>
    <property type="match status" value="1"/>
</dbReference>
<proteinExistence type="predicted"/>
<accession>A0A1G5JH54</accession>
<evidence type="ECO:0000313" key="2">
    <source>
        <dbReference type="Proteomes" id="UP000199502"/>
    </source>
</evidence>
<evidence type="ECO:0000313" key="1">
    <source>
        <dbReference type="EMBL" id="SCY87068.1"/>
    </source>
</evidence>
<keyword evidence="2" id="KW-1185">Reference proteome</keyword>
<dbReference type="AlphaFoldDB" id="A0A1G5JH54"/>
<dbReference type="STRING" id="336292.SAMN05660710_03199"/>
<dbReference type="EMBL" id="FMVT01000012">
    <property type="protein sequence ID" value="SCY87068.1"/>
    <property type="molecule type" value="Genomic_DNA"/>
</dbReference>
<sequence length="256" mass="28503">MLKDDCVAIEGGKFKAVNNEAANATGPREWPNDRNFTKGKIASRLAHLEADVERYIDEMVRIDRQEEGEARAERVQHLGRRDSRIRQEIARLKVMDKALADAPDGQIYLTDPDARAMATSARHSGMVGYNVQSAVDTETHLIVAHEVTNEGFDRDRLSPMAVAAKEALRRDELHAIANKGYFSGHEILACFDAGITTNVPRPATSGNAAKGMYVKADFTYDANRDVYICPAGEELTYRSTSDERGVQVRRYWVIGC</sequence>
<dbReference type="PANTHER" id="PTHR33408">
    <property type="entry name" value="TRANSPOSASE"/>
    <property type="match status" value="1"/>
</dbReference>
<dbReference type="Proteomes" id="UP000199502">
    <property type="component" value="Unassembled WGS sequence"/>
</dbReference>
<evidence type="ECO:0008006" key="3">
    <source>
        <dbReference type="Google" id="ProtNLM"/>
    </source>
</evidence>
<organism evidence="1 2">
    <name type="scientific">Paracoccus tibetensis</name>
    <dbReference type="NCBI Taxonomy" id="336292"/>
    <lineage>
        <taxon>Bacteria</taxon>
        <taxon>Pseudomonadati</taxon>
        <taxon>Pseudomonadota</taxon>
        <taxon>Alphaproteobacteria</taxon>
        <taxon>Rhodobacterales</taxon>
        <taxon>Paracoccaceae</taxon>
        <taxon>Paracoccus</taxon>
    </lineage>
</organism>
<protein>
    <recommendedName>
        <fullName evidence="3">Transposase DDE domain-containing protein</fullName>
    </recommendedName>
</protein>
<gene>
    <name evidence="1" type="ORF">SAMN05660710_03199</name>
</gene>
<reference evidence="1 2" key="1">
    <citation type="submission" date="2016-10" db="EMBL/GenBank/DDBJ databases">
        <authorList>
            <person name="de Groot N.N."/>
        </authorList>
    </citation>
    <scope>NUCLEOTIDE SEQUENCE [LARGE SCALE GENOMIC DNA]</scope>
    <source>
        <strain evidence="1 2">CGMCC 1.8925</strain>
    </source>
</reference>